<dbReference type="SUPFAM" id="SSF48498">
    <property type="entry name" value="Tetracyclin repressor-like, C-terminal domain"/>
    <property type="match status" value="1"/>
</dbReference>
<dbReference type="GO" id="GO:0003700">
    <property type="term" value="F:DNA-binding transcription factor activity"/>
    <property type="evidence" value="ECO:0007669"/>
    <property type="project" value="TreeGrafter"/>
</dbReference>
<dbReference type="PRINTS" id="PR00455">
    <property type="entry name" value="HTHTETR"/>
</dbReference>
<reference evidence="5" key="1">
    <citation type="submission" date="2024-08" db="EMBL/GenBank/DDBJ databases">
        <authorList>
            <person name="Yu S.T."/>
        </authorList>
    </citation>
    <scope>NUCLEOTIDE SEQUENCE</scope>
    <source>
        <strain evidence="5">R33</strain>
    </source>
</reference>
<dbReference type="RefSeq" id="WP_369779816.1">
    <property type="nucleotide sequence ID" value="NZ_CP165727.1"/>
</dbReference>
<evidence type="ECO:0000256" key="1">
    <source>
        <dbReference type="ARBA" id="ARBA00023125"/>
    </source>
</evidence>
<dbReference type="PANTHER" id="PTHR30055:SF235">
    <property type="entry name" value="TRANSCRIPTIONAL REGULATORY PROTEIN"/>
    <property type="match status" value="1"/>
</dbReference>
<dbReference type="EMBL" id="CP165727">
    <property type="protein sequence ID" value="XDV68271.1"/>
    <property type="molecule type" value="Genomic_DNA"/>
</dbReference>
<feature type="DNA-binding region" description="H-T-H motif" evidence="2">
    <location>
        <begin position="34"/>
        <end position="53"/>
    </location>
</feature>
<accession>A0AB39YH07</accession>
<keyword evidence="1 2" id="KW-0238">DNA-binding</keyword>
<dbReference type="Pfam" id="PF17920">
    <property type="entry name" value="TetR_C_16"/>
    <property type="match status" value="1"/>
</dbReference>
<feature type="region of interest" description="Disordered" evidence="3">
    <location>
        <begin position="173"/>
        <end position="240"/>
    </location>
</feature>
<dbReference type="Gene3D" id="1.10.357.10">
    <property type="entry name" value="Tetracycline Repressor, domain 2"/>
    <property type="match status" value="1"/>
</dbReference>
<organism evidence="5">
    <name type="scientific">Streptomyces sp. R33</name>
    <dbReference type="NCBI Taxonomy" id="3238629"/>
    <lineage>
        <taxon>Bacteria</taxon>
        <taxon>Bacillati</taxon>
        <taxon>Actinomycetota</taxon>
        <taxon>Actinomycetes</taxon>
        <taxon>Kitasatosporales</taxon>
        <taxon>Streptomycetaceae</taxon>
        <taxon>Streptomyces</taxon>
    </lineage>
</organism>
<dbReference type="InterPro" id="IPR001647">
    <property type="entry name" value="HTH_TetR"/>
</dbReference>
<evidence type="ECO:0000256" key="3">
    <source>
        <dbReference type="SAM" id="MobiDB-lite"/>
    </source>
</evidence>
<dbReference type="PROSITE" id="PS50977">
    <property type="entry name" value="HTH_TETR_2"/>
    <property type="match status" value="1"/>
</dbReference>
<dbReference type="PANTHER" id="PTHR30055">
    <property type="entry name" value="HTH-TYPE TRANSCRIPTIONAL REGULATOR RUTR"/>
    <property type="match status" value="1"/>
</dbReference>
<feature type="domain" description="HTH tetR-type" evidence="4">
    <location>
        <begin position="11"/>
        <end position="71"/>
    </location>
</feature>
<protein>
    <submittedName>
        <fullName evidence="5">TetR family transcriptional regulator</fullName>
    </submittedName>
</protein>
<dbReference type="InterPro" id="IPR036271">
    <property type="entry name" value="Tet_transcr_reg_TetR-rel_C_sf"/>
</dbReference>
<dbReference type="AlphaFoldDB" id="A0AB39YH07"/>
<evidence type="ECO:0000313" key="5">
    <source>
        <dbReference type="EMBL" id="XDV68271.1"/>
    </source>
</evidence>
<dbReference type="SUPFAM" id="SSF46689">
    <property type="entry name" value="Homeodomain-like"/>
    <property type="match status" value="1"/>
</dbReference>
<sequence>MTGRGPRGERGEQADKIVAAARRSFATRGYAATSLRSVAREAGVDPGLVTYYFRTKTGLLEEVMQPPEAFGATVAAAAEQPLERRGHALVQAALNLWEDPASAEILRSIILTAAQEPAALHRLRQLFSERVLAVVSHSLPDTERNLRASLISTQIVGMVMNRYIWQIGTVATLPAPPSPTSSPPPSSTTSRIPCPRASATTAGARADTRVPRRGQFPPPWTPASRTPGPLTGTAGGGVRS</sequence>
<proteinExistence type="predicted"/>
<evidence type="ECO:0000259" key="4">
    <source>
        <dbReference type="PROSITE" id="PS50977"/>
    </source>
</evidence>
<dbReference type="InterPro" id="IPR009057">
    <property type="entry name" value="Homeodomain-like_sf"/>
</dbReference>
<evidence type="ECO:0000256" key="2">
    <source>
        <dbReference type="PROSITE-ProRule" id="PRU00335"/>
    </source>
</evidence>
<gene>
    <name evidence="5" type="ORF">AB5J51_37735</name>
</gene>
<dbReference type="InterPro" id="IPR050109">
    <property type="entry name" value="HTH-type_TetR-like_transc_reg"/>
</dbReference>
<dbReference type="Pfam" id="PF00440">
    <property type="entry name" value="TetR_N"/>
    <property type="match status" value="1"/>
</dbReference>
<feature type="compositionally biased region" description="Pro residues" evidence="3">
    <location>
        <begin position="174"/>
        <end position="186"/>
    </location>
</feature>
<name>A0AB39YH07_9ACTN</name>
<dbReference type="GO" id="GO:0000976">
    <property type="term" value="F:transcription cis-regulatory region binding"/>
    <property type="evidence" value="ECO:0007669"/>
    <property type="project" value="TreeGrafter"/>
</dbReference>
<dbReference type="InterPro" id="IPR041678">
    <property type="entry name" value="TetR_C_16"/>
</dbReference>